<keyword evidence="3" id="KW-0808">Transferase</keyword>
<feature type="transmembrane region" description="Helical" evidence="6">
    <location>
        <begin position="67"/>
        <end position="85"/>
    </location>
</feature>
<evidence type="ECO:0000256" key="2">
    <source>
        <dbReference type="ARBA" id="ARBA00012438"/>
    </source>
</evidence>
<proteinExistence type="predicted"/>
<dbReference type="PANTHER" id="PTHR24421">
    <property type="entry name" value="NITRATE/NITRITE SENSOR PROTEIN NARX-RELATED"/>
    <property type="match status" value="1"/>
</dbReference>
<evidence type="ECO:0000256" key="4">
    <source>
        <dbReference type="ARBA" id="ARBA00022777"/>
    </source>
</evidence>
<dbReference type="EMBL" id="MUHB01000010">
    <property type="protein sequence ID" value="OXB04340.1"/>
    <property type="molecule type" value="Genomic_DNA"/>
</dbReference>
<evidence type="ECO:0000313" key="10">
    <source>
        <dbReference type="Proteomes" id="UP000198431"/>
    </source>
</evidence>
<evidence type="ECO:0000313" key="7">
    <source>
        <dbReference type="EMBL" id="OXB04340.1"/>
    </source>
</evidence>
<comment type="catalytic activity">
    <reaction evidence="1">
        <text>ATP + protein L-histidine = ADP + protein N-phospho-L-histidine.</text>
        <dbReference type="EC" id="2.7.13.3"/>
    </reaction>
</comment>
<dbReference type="EC" id="2.7.13.3" evidence="2"/>
<dbReference type="SUPFAM" id="SSF55874">
    <property type="entry name" value="ATPase domain of HSP90 chaperone/DNA topoisomerase II/histidine kinase"/>
    <property type="match status" value="1"/>
</dbReference>
<evidence type="ECO:0000313" key="9">
    <source>
        <dbReference type="Proteomes" id="UP000184216"/>
    </source>
</evidence>
<dbReference type="AlphaFoldDB" id="A0AB36NZS3"/>
<dbReference type="GO" id="GO:0000160">
    <property type="term" value="P:phosphorelay signal transduction system"/>
    <property type="evidence" value="ECO:0007669"/>
    <property type="project" value="UniProtKB-KW"/>
</dbReference>
<dbReference type="Proteomes" id="UP000198431">
    <property type="component" value="Unassembled WGS sequence"/>
</dbReference>
<dbReference type="GO" id="GO:0004673">
    <property type="term" value="F:protein histidine kinase activity"/>
    <property type="evidence" value="ECO:0007669"/>
    <property type="project" value="UniProtKB-EC"/>
</dbReference>
<reference evidence="7 10" key="1">
    <citation type="submission" date="2016-11" db="EMBL/GenBank/DDBJ databases">
        <title>Whole genomes of Flavobacteriaceae.</title>
        <authorList>
            <person name="Stine C."/>
            <person name="Li C."/>
            <person name="Tadesse D."/>
        </authorList>
    </citation>
    <scope>NUCLEOTIDE SEQUENCE [LARGE SCALE GENOMIC DNA]</scope>
    <source>
        <strain evidence="7 10">ATCC 19366</strain>
    </source>
</reference>
<keyword evidence="9" id="KW-1185">Reference proteome</keyword>
<gene>
    <name evidence="7" type="ORF">B0A72_12630</name>
    <name evidence="8" type="ORF">SAMN05444387_0874</name>
</gene>
<name>A0AB36NZS3_9FLAO</name>
<evidence type="ECO:0000256" key="1">
    <source>
        <dbReference type="ARBA" id="ARBA00000085"/>
    </source>
</evidence>
<dbReference type="RefSeq" id="WP_073393850.1">
    <property type="nucleotide sequence ID" value="NZ_FRBX01000001.1"/>
</dbReference>
<sequence length="351" mass="40084">MVLCFKRLYLLLFLFVSIGLQAQTESTKLLISSSIHNSHASLIFNAVVSNSVKNFLLASNEIQDTQLFIIVTFLSLLILISGLLFQTYRSLSAQRLLNSKQEEINSQRIDSLLKEQELNLIKAWINGQEKEREHISQEIYNTIGKNLAAVKLQLNHLNNSNLKNITKINLQLEETYKLVRNLSNSLVPKKFSPDKFCEVLETYIINLSAASQLKISFLTFPKKDINTINELIQMEVFKIVHELLNHTIKYAKASQIEIQLNLVDNCLSLLFKDNGTEFHTKNYILGFGYINLETRIHNLKGSFLIDSKPKSGTVIEIEIPTLIETSNSKNKFKTVKGINLKNQLDELNSRL</sequence>
<reference evidence="8 9" key="2">
    <citation type="submission" date="2016-11" db="EMBL/GenBank/DDBJ databases">
        <authorList>
            <person name="Varghese N."/>
            <person name="Submissions S."/>
        </authorList>
    </citation>
    <scope>NUCLEOTIDE SEQUENCE [LARGE SCALE GENOMIC DNA]</scope>
    <source>
        <strain evidence="8 9">DSM 6368</strain>
    </source>
</reference>
<keyword evidence="6" id="KW-0472">Membrane</keyword>
<evidence type="ECO:0000256" key="5">
    <source>
        <dbReference type="ARBA" id="ARBA00023012"/>
    </source>
</evidence>
<dbReference type="InterPro" id="IPR036890">
    <property type="entry name" value="HATPase_C_sf"/>
</dbReference>
<dbReference type="PANTHER" id="PTHR24421:SF10">
    <property type="entry name" value="NITRATE_NITRITE SENSOR PROTEIN NARQ"/>
    <property type="match status" value="1"/>
</dbReference>
<dbReference type="InterPro" id="IPR050482">
    <property type="entry name" value="Sensor_HK_TwoCompSys"/>
</dbReference>
<dbReference type="Gene3D" id="3.30.565.10">
    <property type="entry name" value="Histidine kinase-like ATPase, C-terminal domain"/>
    <property type="match status" value="1"/>
</dbReference>
<dbReference type="EMBL" id="FRBX01000001">
    <property type="protein sequence ID" value="SHL54758.1"/>
    <property type="molecule type" value="Genomic_DNA"/>
</dbReference>
<evidence type="ECO:0000256" key="6">
    <source>
        <dbReference type="SAM" id="Phobius"/>
    </source>
</evidence>
<organism evidence="7 10">
    <name type="scientific">Flavobacterium pectinovorum</name>
    <dbReference type="NCBI Taxonomy" id="29533"/>
    <lineage>
        <taxon>Bacteria</taxon>
        <taxon>Pseudomonadati</taxon>
        <taxon>Bacteroidota</taxon>
        <taxon>Flavobacteriia</taxon>
        <taxon>Flavobacteriales</taxon>
        <taxon>Flavobacteriaceae</taxon>
        <taxon>Flavobacterium</taxon>
    </lineage>
</organism>
<comment type="caution">
    <text evidence="7">The sequence shown here is derived from an EMBL/GenBank/DDBJ whole genome shotgun (WGS) entry which is preliminary data.</text>
</comment>
<evidence type="ECO:0000313" key="8">
    <source>
        <dbReference type="EMBL" id="SHL54758.1"/>
    </source>
</evidence>
<keyword evidence="6" id="KW-0812">Transmembrane</keyword>
<keyword evidence="6" id="KW-1133">Transmembrane helix</keyword>
<protein>
    <recommendedName>
        <fullName evidence="2">histidine kinase</fullName>
        <ecNumber evidence="2">2.7.13.3</ecNumber>
    </recommendedName>
</protein>
<dbReference type="Proteomes" id="UP000184216">
    <property type="component" value="Unassembled WGS sequence"/>
</dbReference>
<evidence type="ECO:0000256" key="3">
    <source>
        <dbReference type="ARBA" id="ARBA00022679"/>
    </source>
</evidence>
<keyword evidence="5" id="KW-0902">Two-component regulatory system</keyword>
<keyword evidence="4 8" id="KW-0418">Kinase</keyword>
<accession>A0AB36NZS3</accession>
<dbReference type="CDD" id="cd16917">
    <property type="entry name" value="HATPase_UhpB-NarQ-NarX-like"/>
    <property type="match status" value="1"/>
</dbReference>